<dbReference type="EMBL" id="MLHJ01000064">
    <property type="protein sequence ID" value="OOF42244.1"/>
    <property type="molecule type" value="Genomic_DNA"/>
</dbReference>
<protein>
    <recommendedName>
        <fullName evidence="3">Diadenosine tetraphosphatase</fullName>
    </recommendedName>
</protein>
<evidence type="ECO:0000313" key="1">
    <source>
        <dbReference type="EMBL" id="OOF42244.1"/>
    </source>
</evidence>
<dbReference type="AlphaFoldDB" id="A0A1V3IKM0"/>
<name>A0A1V3IKM0_9PAST</name>
<evidence type="ECO:0008006" key="3">
    <source>
        <dbReference type="Google" id="ProtNLM"/>
    </source>
</evidence>
<organism evidence="1 2">
    <name type="scientific">Rodentibacter rarus</name>
    <dbReference type="NCBI Taxonomy" id="1908260"/>
    <lineage>
        <taxon>Bacteria</taxon>
        <taxon>Pseudomonadati</taxon>
        <taxon>Pseudomonadota</taxon>
        <taxon>Gammaproteobacteria</taxon>
        <taxon>Pasteurellales</taxon>
        <taxon>Pasteurellaceae</taxon>
        <taxon>Rodentibacter</taxon>
    </lineage>
</organism>
<dbReference type="Pfam" id="PF10786">
    <property type="entry name" value="HI_0552"/>
    <property type="match status" value="1"/>
</dbReference>
<keyword evidence="2" id="KW-1185">Reference proteome</keyword>
<dbReference type="STRING" id="1908260.BKK50_07080"/>
<evidence type="ECO:0000313" key="2">
    <source>
        <dbReference type="Proteomes" id="UP000189433"/>
    </source>
</evidence>
<comment type="caution">
    <text evidence="1">The sequence shown here is derived from an EMBL/GenBank/DDBJ whole genome shotgun (WGS) entry which is preliminary data.</text>
</comment>
<proteinExistence type="predicted"/>
<sequence>MFSLSEKSCDLFNRPFFQFAQMKKFCPEDIPMIKARYKAEWDNWKRIIQAVSHQLGTPFAQPHIESWTNGWQVRAHFFAFFKYEFHQNSAAIFSVLLNRRRLLVSLDWHCYRADRSLIHVWQYNQWLENFDFSRFAQFDLWRGDESEYADFQQVAQFSQDDLTLRHDKDFWCIGKNIEKTDFAQLNPVEFITQTILELTPLYERVHQIEFPSH</sequence>
<dbReference type="Proteomes" id="UP000189433">
    <property type="component" value="Unassembled WGS sequence"/>
</dbReference>
<gene>
    <name evidence="1" type="ORF">BKK50_07080</name>
</gene>
<accession>A0A1V3IKM0</accession>
<dbReference type="InterPro" id="IPR019722">
    <property type="entry name" value="HI_0552_fam"/>
</dbReference>
<dbReference type="RefSeq" id="WP_077416723.1">
    <property type="nucleotide sequence ID" value="NZ_MLHJ01000064.1"/>
</dbReference>
<dbReference type="OrthoDB" id="2360289at2"/>
<reference evidence="1 2" key="1">
    <citation type="submission" date="2016-10" db="EMBL/GenBank/DDBJ databases">
        <title>Rodentibacter gen. nov. and new species.</title>
        <authorList>
            <person name="Christensen H."/>
        </authorList>
    </citation>
    <scope>NUCLEOTIDE SEQUENCE [LARGE SCALE GENOMIC DNA]</scope>
    <source>
        <strain evidence="1 2">CCUG17206</strain>
    </source>
</reference>